<dbReference type="FunFam" id="2.10.25.10:FF:000006">
    <property type="entry name" value="Versican core protein-like isoform 1"/>
    <property type="match status" value="1"/>
</dbReference>
<dbReference type="InterPro" id="IPR000742">
    <property type="entry name" value="EGF"/>
</dbReference>
<dbReference type="FunFam" id="2.10.25.10:FF:000659">
    <property type="entry name" value="Crumbs cell polarity complex component 2b"/>
    <property type="match status" value="1"/>
</dbReference>
<feature type="disulfide bond" evidence="14">
    <location>
        <begin position="26"/>
        <end position="35"/>
    </location>
</feature>
<keyword evidence="3" id="KW-1003">Cell membrane</keyword>
<evidence type="ECO:0000259" key="16">
    <source>
        <dbReference type="PROSITE" id="PS50026"/>
    </source>
</evidence>
<organism evidence="17 18">
    <name type="scientific">Ridgeia piscesae</name>
    <name type="common">Tubeworm</name>
    <dbReference type="NCBI Taxonomy" id="27915"/>
    <lineage>
        <taxon>Eukaryota</taxon>
        <taxon>Metazoa</taxon>
        <taxon>Spiralia</taxon>
        <taxon>Lophotrochozoa</taxon>
        <taxon>Annelida</taxon>
        <taxon>Polychaeta</taxon>
        <taxon>Sedentaria</taxon>
        <taxon>Canalipalpata</taxon>
        <taxon>Sabellida</taxon>
        <taxon>Siboglinidae</taxon>
        <taxon>Ridgeia</taxon>
    </lineage>
</organism>
<evidence type="ECO:0000256" key="14">
    <source>
        <dbReference type="PROSITE-ProRule" id="PRU00076"/>
    </source>
</evidence>
<keyword evidence="10 15" id="KW-1133">Transmembrane helix</keyword>
<evidence type="ECO:0000256" key="12">
    <source>
        <dbReference type="ARBA" id="ARBA00023157"/>
    </source>
</evidence>
<evidence type="ECO:0000256" key="9">
    <source>
        <dbReference type="ARBA" id="ARBA00022837"/>
    </source>
</evidence>
<feature type="transmembrane region" description="Helical" evidence="15">
    <location>
        <begin position="77"/>
        <end position="94"/>
    </location>
</feature>
<dbReference type="Proteomes" id="UP001209878">
    <property type="component" value="Unassembled WGS sequence"/>
</dbReference>
<keyword evidence="7" id="KW-0732">Signal</keyword>
<evidence type="ECO:0000256" key="3">
    <source>
        <dbReference type="ARBA" id="ARBA00022475"/>
    </source>
</evidence>
<keyword evidence="4 14" id="KW-0245">EGF-like domain</keyword>
<feature type="domain" description="EGF-like" evidence="16">
    <location>
        <begin position="38"/>
        <end position="74"/>
    </location>
</feature>
<keyword evidence="5 15" id="KW-0812">Transmembrane</keyword>
<evidence type="ECO:0000256" key="13">
    <source>
        <dbReference type="ARBA" id="ARBA00023180"/>
    </source>
</evidence>
<dbReference type="GO" id="GO:0007409">
    <property type="term" value="P:axonogenesis"/>
    <property type="evidence" value="ECO:0007669"/>
    <property type="project" value="UniProtKB-ARBA"/>
</dbReference>
<accession>A0AAD9JVE0</accession>
<dbReference type="AlphaFoldDB" id="A0AAD9JVE0"/>
<evidence type="ECO:0000256" key="2">
    <source>
        <dbReference type="ARBA" id="ARBA00022473"/>
    </source>
</evidence>
<keyword evidence="8" id="KW-0677">Repeat</keyword>
<protein>
    <recommendedName>
        <fullName evidence="16">EGF-like domain-containing protein</fullName>
    </recommendedName>
</protein>
<evidence type="ECO:0000256" key="6">
    <source>
        <dbReference type="ARBA" id="ARBA00022723"/>
    </source>
</evidence>
<evidence type="ECO:0000313" key="17">
    <source>
        <dbReference type="EMBL" id="KAK2160159.1"/>
    </source>
</evidence>
<dbReference type="PROSITE" id="PS50026">
    <property type="entry name" value="EGF_3"/>
    <property type="match status" value="2"/>
</dbReference>
<evidence type="ECO:0000256" key="1">
    <source>
        <dbReference type="ARBA" id="ARBA00004251"/>
    </source>
</evidence>
<proteinExistence type="predicted"/>
<dbReference type="EMBL" id="JAODUO010001666">
    <property type="protein sequence ID" value="KAK2160159.1"/>
    <property type="molecule type" value="Genomic_DNA"/>
</dbReference>
<keyword evidence="18" id="KW-1185">Reference proteome</keyword>
<evidence type="ECO:0000256" key="10">
    <source>
        <dbReference type="ARBA" id="ARBA00022989"/>
    </source>
</evidence>
<dbReference type="CDD" id="cd00054">
    <property type="entry name" value="EGF_CA"/>
    <property type="match status" value="2"/>
</dbReference>
<dbReference type="PROSITE" id="PS00022">
    <property type="entry name" value="EGF_1"/>
    <property type="match status" value="1"/>
</dbReference>
<evidence type="ECO:0000256" key="4">
    <source>
        <dbReference type="ARBA" id="ARBA00022536"/>
    </source>
</evidence>
<keyword evidence="13" id="KW-0325">Glycoprotein</keyword>
<dbReference type="GO" id="GO:0005509">
    <property type="term" value="F:calcium ion binding"/>
    <property type="evidence" value="ECO:0007669"/>
    <property type="project" value="InterPro"/>
</dbReference>
<evidence type="ECO:0000256" key="5">
    <source>
        <dbReference type="ARBA" id="ARBA00022692"/>
    </source>
</evidence>
<feature type="domain" description="EGF-like" evidence="16">
    <location>
        <begin position="1"/>
        <end position="36"/>
    </location>
</feature>
<comment type="subcellular location">
    <subcellularLocation>
        <location evidence="1">Cell membrane</location>
        <topology evidence="1">Single-pass type I membrane protein</topology>
    </subcellularLocation>
</comment>
<dbReference type="SMART" id="SM00181">
    <property type="entry name" value="EGF"/>
    <property type="match status" value="2"/>
</dbReference>
<evidence type="ECO:0000256" key="8">
    <source>
        <dbReference type="ARBA" id="ARBA00022737"/>
    </source>
</evidence>
<name>A0AAD9JVE0_RIDPI</name>
<dbReference type="PANTHER" id="PTHR12916:SF4">
    <property type="entry name" value="UNINFLATABLE, ISOFORM C"/>
    <property type="match status" value="1"/>
</dbReference>
<evidence type="ECO:0000256" key="15">
    <source>
        <dbReference type="SAM" id="Phobius"/>
    </source>
</evidence>
<dbReference type="Gene3D" id="2.10.25.10">
    <property type="entry name" value="Laminin"/>
    <property type="match status" value="2"/>
</dbReference>
<dbReference type="PANTHER" id="PTHR12916">
    <property type="entry name" value="CYTOCHROME C OXIDASE POLYPEPTIDE VIC-2"/>
    <property type="match status" value="1"/>
</dbReference>
<gene>
    <name evidence="17" type="ORF">NP493_1666g00017</name>
</gene>
<keyword evidence="6" id="KW-0479">Metal-binding</keyword>
<keyword evidence="11 15" id="KW-0472">Membrane</keyword>
<dbReference type="InterPro" id="IPR001881">
    <property type="entry name" value="EGF-like_Ca-bd_dom"/>
</dbReference>
<keyword evidence="12 14" id="KW-1015">Disulfide bond</keyword>
<dbReference type="SMART" id="SM00179">
    <property type="entry name" value="EGF_CA"/>
    <property type="match status" value="2"/>
</dbReference>
<evidence type="ECO:0000313" key="18">
    <source>
        <dbReference type="Proteomes" id="UP001209878"/>
    </source>
</evidence>
<dbReference type="SUPFAM" id="SSF57196">
    <property type="entry name" value="EGF/Laminin"/>
    <property type="match status" value="2"/>
</dbReference>
<evidence type="ECO:0000256" key="7">
    <source>
        <dbReference type="ARBA" id="ARBA00022729"/>
    </source>
</evidence>
<keyword evidence="2" id="KW-0217">Developmental protein</keyword>
<keyword evidence="9" id="KW-0106">Calcium</keyword>
<dbReference type="Pfam" id="PF00008">
    <property type="entry name" value="EGF"/>
    <property type="match status" value="1"/>
</dbReference>
<comment type="caution">
    <text evidence="17">The sequence shown here is derived from an EMBL/GenBank/DDBJ whole genome shotgun (WGS) entry which is preliminary data.</text>
</comment>
<comment type="caution">
    <text evidence="14">Lacks conserved residue(s) required for the propagation of feature annotation.</text>
</comment>
<dbReference type="GO" id="GO:0005886">
    <property type="term" value="C:plasma membrane"/>
    <property type="evidence" value="ECO:0007669"/>
    <property type="project" value="UniProtKB-SubCell"/>
</dbReference>
<feature type="non-terminal residue" evidence="17">
    <location>
        <position position="164"/>
    </location>
</feature>
<evidence type="ECO:0000256" key="11">
    <source>
        <dbReference type="ARBA" id="ARBA00023136"/>
    </source>
</evidence>
<sequence length="164" mass="17938">LDTCRSQPCQNGGSCRSLRDAFQCACVSNFTGDFCEIDTNTCRSNPCLNGGTCRDWFNGYLCQYSDSFSGDGCEKPVGILLIGFIIGIIVGVVVSRCRRQPPVDEVVLYFELRVISARRTEQCPTEEKVEKAADYEGLAHGADTAEVDFAAQQSKSSFYGLSIT</sequence>
<reference evidence="17" key="1">
    <citation type="journal article" date="2023" name="Mol. Biol. Evol.">
        <title>Third-Generation Sequencing Reveals the Adaptive Role of the Epigenome in Three Deep-Sea Polychaetes.</title>
        <authorList>
            <person name="Perez M."/>
            <person name="Aroh O."/>
            <person name="Sun Y."/>
            <person name="Lan Y."/>
            <person name="Juniper S.K."/>
            <person name="Young C.R."/>
            <person name="Angers B."/>
            <person name="Qian P.Y."/>
        </authorList>
    </citation>
    <scope>NUCLEOTIDE SEQUENCE</scope>
    <source>
        <strain evidence="17">R07B-5</strain>
    </source>
</reference>